<dbReference type="VEuPathDB" id="FungiDB:GGTG_03120"/>
<dbReference type="Pfam" id="PF07690">
    <property type="entry name" value="MFS_1"/>
    <property type="match status" value="1"/>
</dbReference>
<reference evidence="14" key="4">
    <citation type="journal article" date="2015" name="G3 (Bethesda)">
        <title>Genome sequences of three phytopathogenic species of the Magnaporthaceae family of fungi.</title>
        <authorList>
            <person name="Okagaki L.H."/>
            <person name="Nunes C.C."/>
            <person name="Sailsbery J."/>
            <person name="Clay B."/>
            <person name="Brown D."/>
            <person name="John T."/>
            <person name="Oh Y."/>
            <person name="Young N."/>
            <person name="Fitzgerald M."/>
            <person name="Haas B.J."/>
            <person name="Zeng Q."/>
            <person name="Young S."/>
            <person name="Adiconis X."/>
            <person name="Fan L."/>
            <person name="Levin J.Z."/>
            <person name="Mitchell T.K."/>
            <person name="Okubara P.A."/>
            <person name="Farman M.L."/>
            <person name="Kohn L.M."/>
            <person name="Birren B."/>
            <person name="Ma L.-J."/>
            <person name="Dean R.A."/>
        </authorList>
    </citation>
    <scope>NUCLEOTIDE SEQUENCE</scope>
    <source>
        <strain evidence="14">R3-111a-1</strain>
    </source>
</reference>
<feature type="transmembrane region" description="Helical" evidence="11">
    <location>
        <begin position="186"/>
        <end position="204"/>
    </location>
</feature>
<dbReference type="PANTHER" id="PTHR23501:SF102">
    <property type="entry name" value="DRUG TRANSPORTER, PUTATIVE (AFU_ORTHOLOGUE AFUA_3G08530)-RELATED"/>
    <property type="match status" value="1"/>
</dbReference>
<comment type="function">
    <text evidence="7">Efflux pump; part of the gene cluster that mediates the biosynthesis of dothistromin (DOTH), a polyketide toxin very similar in structure to the aflatoxin precursor, versicolorin B. One function of dotC may be to transport early-stage dothistromin biosynthetic intermediates from the cytoplasm into vacuoles, thereby affecting the rate of dothistromin production.</text>
</comment>
<keyword evidence="15" id="KW-1185">Reference proteome</keyword>
<feature type="transmembrane region" description="Helical" evidence="11">
    <location>
        <begin position="211"/>
        <end position="233"/>
    </location>
</feature>
<evidence type="ECO:0000256" key="5">
    <source>
        <dbReference type="ARBA" id="ARBA00022989"/>
    </source>
</evidence>
<dbReference type="FunFam" id="1.20.1250.20:FF:000196">
    <property type="entry name" value="MFS toxin efflux pump (AflT)"/>
    <property type="match status" value="1"/>
</dbReference>
<evidence type="ECO:0000256" key="7">
    <source>
        <dbReference type="ARBA" id="ARBA00057269"/>
    </source>
</evidence>
<reference evidence="13" key="2">
    <citation type="submission" date="2010-07" db="EMBL/GenBank/DDBJ databases">
        <authorList>
            <consortium name="The Broad Institute Genome Sequencing Platform"/>
            <consortium name="Broad Institute Genome Sequencing Center for Infectious Disease"/>
            <person name="Ma L.-J."/>
            <person name="Dead R."/>
            <person name="Young S."/>
            <person name="Zeng Q."/>
            <person name="Koehrsen M."/>
            <person name="Alvarado L."/>
            <person name="Berlin A."/>
            <person name="Chapman S.B."/>
            <person name="Chen Z."/>
            <person name="Freedman E."/>
            <person name="Gellesch M."/>
            <person name="Goldberg J."/>
            <person name="Griggs A."/>
            <person name="Gujja S."/>
            <person name="Heilman E.R."/>
            <person name="Heiman D."/>
            <person name="Hepburn T."/>
            <person name="Howarth C."/>
            <person name="Jen D."/>
            <person name="Larson L."/>
            <person name="Mehta T."/>
            <person name="Neiman D."/>
            <person name="Pearson M."/>
            <person name="Roberts A."/>
            <person name="Saif S."/>
            <person name="Shea T."/>
            <person name="Shenoy N."/>
            <person name="Sisk P."/>
            <person name="Stolte C."/>
            <person name="Sykes S."/>
            <person name="Walk T."/>
            <person name="White J."/>
            <person name="Yandava C."/>
            <person name="Haas B."/>
            <person name="Nusbaum C."/>
            <person name="Birren B."/>
        </authorList>
    </citation>
    <scope>NUCLEOTIDE SEQUENCE</scope>
    <source>
        <strain evidence="13">R3-111a-1</strain>
    </source>
</reference>
<protein>
    <recommendedName>
        <fullName evidence="8">Efflux pump dotC</fullName>
    </recommendedName>
    <alternativeName>
        <fullName evidence="9">Dothistromin biosynthesis protein C</fullName>
    </alternativeName>
</protein>
<feature type="compositionally biased region" description="Low complexity" evidence="10">
    <location>
        <begin position="602"/>
        <end position="618"/>
    </location>
</feature>
<feature type="compositionally biased region" description="Basic and acidic residues" evidence="10">
    <location>
        <begin position="11"/>
        <end position="25"/>
    </location>
</feature>
<proteinExistence type="inferred from homology"/>
<feature type="transmembrane region" description="Helical" evidence="11">
    <location>
        <begin position="123"/>
        <end position="142"/>
    </location>
</feature>
<dbReference type="GO" id="GO:0022857">
    <property type="term" value="F:transmembrane transporter activity"/>
    <property type="evidence" value="ECO:0007669"/>
    <property type="project" value="InterPro"/>
</dbReference>
<evidence type="ECO:0000256" key="8">
    <source>
        <dbReference type="ARBA" id="ARBA00069956"/>
    </source>
</evidence>
<dbReference type="EMBL" id="GL385396">
    <property type="protein sequence ID" value="EJT78017.1"/>
    <property type="molecule type" value="Genomic_DNA"/>
</dbReference>
<name>J3NPB2_GAET3</name>
<feature type="domain" description="Major facilitator superfamily (MFS) profile" evidence="12">
    <location>
        <begin position="89"/>
        <end position="583"/>
    </location>
</feature>
<dbReference type="CDD" id="cd17502">
    <property type="entry name" value="MFS_Azr1_MDR_like"/>
    <property type="match status" value="1"/>
</dbReference>
<evidence type="ECO:0000256" key="3">
    <source>
        <dbReference type="ARBA" id="ARBA00022448"/>
    </source>
</evidence>
<comment type="similarity">
    <text evidence="2">Belongs to the major facilitator superfamily. TCR/Tet family.</text>
</comment>
<reference evidence="15" key="1">
    <citation type="submission" date="2010-07" db="EMBL/GenBank/DDBJ databases">
        <title>The genome sequence of Gaeumannomyces graminis var. tritici strain R3-111a-1.</title>
        <authorList>
            <consortium name="The Broad Institute Genome Sequencing Platform"/>
            <person name="Ma L.-J."/>
            <person name="Dead R."/>
            <person name="Young S."/>
            <person name="Zeng Q."/>
            <person name="Koehrsen M."/>
            <person name="Alvarado L."/>
            <person name="Berlin A."/>
            <person name="Chapman S.B."/>
            <person name="Chen Z."/>
            <person name="Freedman E."/>
            <person name="Gellesch M."/>
            <person name="Goldberg J."/>
            <person name="Griggs A."/>
            <person name="Gujja S."/>
            <person name="Heilman E.R."/>
            <person name="Heiman D."/>
            <person name="Hepburn T."/>
            <person name="Howarth C."/>
            <person name="Jen D."/>
            <person name="Larson L."/>
            <person name="Mehta T."/>
            <person name="Neiman D."/>
            <person name="Pearson M."/>
            <person name="Roberts A."/>
            <person name="Saif S."/>
            <person name="Shea T."/>
            <person name="Shenoy N."/>
            <person name="Sisk P."/>
            <person name="Stolte C."/>
            <person name="Sykes S."/>
            <person name="Walk T."/>
            <person name="White J."/>
            <person name="Yandava C."/>
            <person name="Haas B."/>
            <person name="Nusbaum C."/>
            <person name="Birren B."/>
        </authorList>
    </citation>
    <scope>NUCLEOTIDE SEQUENCE [LARGE SCALE GENOMIC DNA]</scope>
    <source>
        <strain evidence="15">R3-111a-1</strain>
    </source>
</reference>
<evidence type="ECO:0000313" key="13">
    <source>
        <dbReference type="EMBL" id="EJT78017.1"/>
    </source>
</evidence>
<dbReference type="eggNOG" id="KOG0254">
    <property type="taxonomic scope" value="Eukaryota"/>
</dbReference>
<dbReference type="PANTHER" id="PTHR23501">
    <property type="entry name" value="MAJOR FACILITATOR SUPERFAMILY"/>
    <property type="match status" value="1"/>
</dbReference>
<dbReference type="InterPro" id="IPR020846">
    <property type="entry name" value="MFS_dom"/>
</dbReference>
<feature type="region of interest" description="Disordered" evidence="10">
    <location>
        <begin position="1"/>
        <end position="81"/>
    </location>
</feature>
<dbReference type="InterPro" id="IPR036259">
    <property type="entry name" value="MFS_trans_sf"/>
</dbReference>
<evidence type="ECO:0000256" key="9">
    <source>
        <dbReference type="ARBA" id="ARBA00083178"/>
    </source>
</evidence>
<feature type="transmembrane region" description="Helical" evidence="11">
    <location>
        <begin position="349"/>
        <end position="373"/>
    </location>
</feature>
<feature type="transmembrane region" description="Helical" evidence="11">
    <location>
        <begin position="385"/>
        <end position="405"/>
    </location>
</feature>
<reference evidence="14" key="5">
    <citation type="submission" date="2018-04" db="UniProtKB">
        <authorList>
            <consortium name="EnsemblFungi"/>
        </authorList>
    </citation>
    <scope>IDENTIFICATION</scope>
    <source>
        <strain evidence="14">R3-111a-1</strain>
    </source>
</reference>
<dbReference type="Gene3D" id="1.20.1720.10">
    <property type="entry name" value="Multidrug resistance protein D"/>
    <property type="match status" value="1"/>
</dbReference>
<feature type="transmembrane region" description="Helical" evidence="11">
    <location>
        <begin position="412"/>
        <end position="431"/>
    </location>
</feature>
<feature type="transmembrane region" description="Helical" evidence="11">
    <location>
        <begin position="154"/>
        <end position="180"/>
    </location>
</feature>
<evidence type="ECO:0000256" key="2">
    <source>
        <dbReference type="ARBA" id="ARBA00007520"/>
    </source>
</evidence>
<keyword evidence="4 11" id="KW-0812">Transmembrane</keyword>
<dbReference type="GeneID" id="20343578"/>
<evidence type="ECO:0000313" key="14">
    <source>
        <dbReference type="EnsemblFungi" id="EJT78017"/>
    </source>
</evidence>
<evidence type="ECO:0000256" key="1">
    <source>
        <dbReference type="ARBA" id="ARBA00004128"/>
    </source>
</evidence>
<feature type="transmembrane region" description="Helical" evidence="11">
    <location>
        <begin position="274"/>
        <end position="297"/>
    </location>
</feature>
<keyword evidence="3" id="KW-0813">Transport</keyword>
<dbReference type="FunFam" id="1.20.1720.10:FF:000014">
    <property type="entry name" value="MFS drug transporter, putative"/>
    <property type="match status" value="1"/>
</dbReference>
<dbReference type="AlphaFoldDB" id="J3NPB2"/>
<dbReference type="EnsemblFungi" id="EJT78017">
    <property type="protein sequence ID" value="EJT78017"/>
    <property type="gene ID" value="GGTG_03120"/>
</dbReference>
<feature type="transmembrane region" description="Helical" evidence="11">
    <location>
        <begin position="87"/>
        <end position="111"/>
    </location>
</feature>
<accession>J3NPB2</accession>
<dbReference type="Proteomes" id="UP000006039">
    <property type="component" value="Unassembled WGS sequence"/>
</dbReference>
<feature type="compositionally biased region" description="Low complexity" evidence="10">
    <location>
        <begin position="27"/>
        <end position="40"/>
    </location>
</feature>
<gene>
    <name evidence="14" type="primary">20343578</name>
    <name evidence="13" type="ORF">GGTG_03120</name>
</gene>
<dbReference type="PROSITE" id="PS50850">
    <property type="entry name" value="MFS"/>
    <property type="match status" value="1"/>
</dbReference>
<dbReference type="GO" id="GO:0005774">
    <property type="term" value="C:vacuolar membrane"/>
    <property type="evidence" value="ECO:0007669"/>
    <property type="project" value="UniProtKB-SubCell"/>
</dbReference>
<sequence length="626" mass="65427">MASQAAGGHMAADEENHTDRVDRKRASVVSATASSSASLSIGAMEPPRAFATGNDALPTGARGPVSAEDAGGPPPPPEAGRTKMQTALIVMTLATTLFVAALDISIVTVSIPAIALEFQSTVGFTWIGSAYLLANASTAPVWGKISDIWGRKPILLLTVVVFWIGSLLCALSTSMNMLIISRAVQGMGGGGIIILVNVCIGDLFSPRHRGIYYGIMGIVWAVAGGVGPVLGGFFTETISWRWCFWINLPVAGVGFIILAVVLKLHNPRTPMRKGLAAVDWLGSLAIIGATVMVLMGLTLGGVLFPWSSPTVVCLLVFGAALFGAFVVVERYFAPFPLIPASIFTKRSNQFVLGAAFFHGFVTIAGFYFLPLYFQAVLGATPLMSGVYILPFGTALSLMSIGSGFIIKILGTYLGPIVFGFALMTIGFGLFVDLGGPSASGPDWAKLILYQIVAGIGTGPNFQGPLIALQTFVAPSEVASATATFHFVRQLSTAISVVIGGVVFQNTMEGQRGRLLEAVGPEIASLLTGADAAASVGTVAQITGEAGLVARGAYWLSLRTMFTMYVAFAGLGLVCSVFIGSKKLSEEHEEHRTGLKSLARGRPATAGAEEPSAAAAVDRAPMELQNR</sequence>
<comment type="subcellular location">
    <subcellularLocation>
        <location evidence="1">Vacuole membrane</location>
        <topology evidence="1">Multi-pass membrane protein</topology>
    </subcellularLocation>
</comment>
<evidence type="ECO:0000256" key="10">
    <source>
        <dbReference type="SAM" id="MobiDB-lite"/>
    </source>
</evidence>
<evidence type="ECO:0000256" key="4">
    <source>
        <dbReference type="ARBA" id="ARBA00022692"/>
    </source>
</evidence>
<keyword evidence="6 11" id="KW-0472">Membrane</keyword>
<reference evidence="13" key="3">
    <citation type="submission" date="2010-09" db="EMBL/GenBank/DDBJ databases">
        <title>Annotation of Gaeumannomyces graminis var. tritici R3-111a-1.</title>
        <authorList>
            <consortium name="The Broad Institute Genome Sequencing Platform"/>
            <person name="Ma L.-J."/>
            <person name="Dead R."/>
            <person name="Young S.K."/>
            <person name="Zeng Q."/>
            <person name="Gargeya S."/>
            <person name="Fitzgerald M."/>
            <person name="Haas B."/>
            <person name="Abouelleil A."/>
            <person name="Alvarado L."/>
            <person name="Arachchi H.M."/>
            <person name="Berlin A."/>
            <person name="Brown A."/>
            <person name="Chapman S.B."/>
            <person name="Chen Z."/>
            <person name="Dunbar C."/>
            <person name="Freedman E."/>
            <person name="Gearin G."/>
            <person name="Gellesch M."/>
            <person name="Goldberg J."/>
            <person name="Griggs A."/>
            <person name="Gujja S."/>
            <person name="Heiman D."/>
            <person name="Howarth C."/>
            <person name="Larson L."/>
            <person name="Lui A."/>
            <person name="MacDonald P.J.P."/>
            <person name="Mehta T."/>
            <person name="Montmayeur A."/>
            <person name="Murphy C."/>
            <person name="Neiman D."/>
            <person name="Pearson M."/>
            <person name="Priest M."/>
            <person name="Roberts A."/>
            <person name="Saif S."/>
            <person name="Shea T."/>
            <person name="Shenoy N."/>
            <person name="Sisk P."/>
            <person name="Stolte C."/>
            <person name="Sykes S."/>
            <person name="Yandava C."/>
            <person name="Wortman J."/>
            <person name="Nusbaum C."/>
            <person name="Birren B."/>
        </authorList>
    </citation>
    <scope>NUCLEOTIDE SEQUENCE</scope>
    <source>
        <strain evidence="13">R3-111a-1</strain>
    </source>
</reference>
<evidence type="ECO:0000259" key="12">
    <source>
        <dbReference type="PROSITE" id="PS50850"/>
    </source>
</evidence>
<feature type="transmembrane region" description="Helical" evidence="11">
    <location>
        <begin position="239"/>
        <end position="262"/>
    </location>
</feature>
<dbReference type="RefSeq" id="XP_009219162.1">
    <property type="nucleotide sequence ID" value="XM_009220898.1"/>
</dbReference>
<feature type="transmembrane region" description="Helical" evidence="11">
    <location>
        <begin position="303"/>
        <end position="328"/>
    </location>
</feature>
<feature type="transmembrane region" description="Helical" evidence="11">
    <location>
        <begin position="561"/>
        <end position="579"/>
    </location>
</feature>
<dbReference type="PRINTS" id="PR01036">
    <property type="entry name" value="TCRTETB"/>
</dbReference>
<dbReference type="SUPFAM" id="SSF103473">
    <property type="entry name" value="MFS general substrate transporter"/>
    <property type="match status" value="1"/>
</dbReference>
<evidence type="ECO:0000256" key="6">
    <source>
        <dbReference type="ARBA" id="ARBA00023136"/>
    </source>
</evidence>
<dbReference type="HOGENOM" id="CLU_000960_22_0_1"/>
<organism evidence="13">
    <name type="scientific">Gaeumannomyces tritici (strain R3-111a-1)</name>
    <name type="common">Wheat and barley take-all root rot fungus</name>
    <name type="synonym">Gaeumannomyces graminis var. tritici</name>
    <dbReference type="NCBI Taxonomy" id="644352"/>
    <lineage>
        <taxon>Eukaryota</taxon>
        <taxon>Fungi</taxon>
        <taxon>Dikarya</taxon>
        <taxon>Ascomycota</taxon>
        <taxon>Pezizomycotina</taxon>
        <taxon>Sordariomycetes</taxon>
        <taxon>Sordariomycetidae</taxon>
        <taxon>Magnaporthales</taxon>
        <taxon>Magnaporthaceae</taxon>
        <taxon>Gaeumannomyces</taxon>
    </lineage>
</organism>
<evidence type="ECO:0000256" key="11">
    <source>
        <dbReference type="SAM" id="Phobius"/>
    </source>
</evidence>
<dbReference type="OrthoDB" id="10021397at2759"/>
<dbReference type="InterPro" id="IPR011701">
    <property type="entry name" value="MFS"/>
</dbReference>
<evidence type="ECO:0000313" key="15">
    <source>
        <dbReference type="Proteomes" id="UP000006039"/>
    </source>
</evidence>
<feature type="region of interest" description="Disordered" evidence="10">
    <location>
        <begin position="589"/>
        <end position="626"/>
    </location>
</feature>
<dbReference type="Gene3D" id="1.20.1250.20">
    <property type="entry name" value="MFS general substrate transporter like domains"/>
    <property type="match status" value="1"/>
</dbReference>
<dbReference type="GO" id="GO:0005886">
    <property type="term" value="C:plasma membrane"/>
    <property type="evidence" value="ECO:0007669"/>
    <property type="project" value="TreeGrafter"/>
</dbReference>
<keyword evidence="5 11" id="KW-1133">Transmembrane helix</keyword>